<gene>
    <name evidence="2" type="ORF">SKAU_G00132100</name>
</gene>
<dbReference type="EMBL" id="JAINUF010000004">
    <property type="protein sequence ID" value="KAJ8364379.1"/>
    <property type="molecule type" value="Genomic_DNA"/>
</dbReference>
<feature type="region of interest" description="Disordered" evidence="1">
    <location>
        <begin position="1"/>
        <end position="51"/>
    </location>
</feature>
<dbReference type="PANTHER" id="PTHR47822">
    <property type="entry name" value="CARBOHYDRATE BINDING DOMAIN CONTAINING PROTEIN"/>
    <property type="match status" value="1"/>
</dbReference>
<protein>
    <submittedName>
        <fullName evidence="2">Uncharacterized protein</fullName>
    </submittedName>
</protein>
<keyword evidence="3" id="KW-1185">Reference proteome</keyword>
<evidence type="ECO:0000313" key="3">
    <source>
        <dbReference type="Proteomes" id="UP001152622"/>
    </source>
</evidence>
<dbReference type="SMART" id="SM00320">
    <property type="entry name" value="WD40"/>
    <property type="match status" value="4"/>
</dbReference>
<name>A0A9Q1FR12_SYNKA</name>
<dbReference type="InterPro" id="IPR015943">
    <property type="entry name" value="WD40/YVTN_repeat-like_dom_sf"/>
</dbReference>
<sequence>MASPPTVTINEMHQNSTDMLSSDSDSDTDTGTGIESLLDTDSEAGSDSDAKKHADSTAFSCLTDAGNHSEEVLPDTYRESDRSTDTQPRTEGDLSIHSMLECSCDVMVCQFNNEGTILAVGLCDGTIKVYSIDNGSLVKTLRDSEIILSPLPVTGLQFFLSTRAHSLLLATYASGVVRCWYVWGQECIWGLKEVGESSGREEGQRQTLSLSLSSSGEIAATGGSDSAIHLYDLHTHQKVLICSASANRSVMDGHRFSHFCGEVSPRERERVHSGGWDNSIQFWDTRQQHSVRMLVGPHVCGDSLQIDPVTNHILSGSWRKDKALQIFDYDSCQKISEGPIDPQGQSRNLEKVQGDDQAAAAQISVIGTPLNTAQDEATPLVEWQITPSGTACPMVS</sequence>
<dbReference type="Pfam" id="PF00400">
    <property type="entry name" value="WD40"/>
    <property type="match status" value="1"/>
</dbReference>
<dbReference type="AlphaFoldDB" id="A0A9Q1FR12"/>
<dbReference type="PANTHER" id="PTHR47822:SF2">
    <property type="entry name" value="F-BOX AND WD-40 DOMAIN PROTEIN 7"/>
    <property type="match status" value="1"/>
</dbReference>
<feature type="compositionally biased region" description="Polar residues" evidence="1">
    <location>
        <begin position="1"/>
        <end position="15"/>
    </location>
</feature>
<organism evidence="2 3">
    <name type="scientific">Synaphobranchus kaupii</name>
    <name type="common">Kaup's arrowtooth eel</name>
    <dbReference type="NCBI Taxonomy" id="118154"/>
    <lineage>
        <taxon>Eukaryota</taxon>
        <taxon>Metazoa</taxon>
        <taxon>Chordata</taxon>
        <taxon>Craniata</taxon>
        <taxon>Vertebrata</taxon>
        <taxon>Euteleostomi</taxon>
        <taxon>Actinopterygii</taxon>
        <taxon>Neopterygii</taxon>
        <taxon>Teleostei</taxon>
        <taxon>Anguilliformes</taxon>
        <taxon>Synaphobranchidae</taxon>
        <taxon>Synaphobranchus</taxon>
    </lineage>
</organism>
<evidence type="ECO:0000256" key="1">
    <source>
        <dbReference type="SAM" id="MobiDB-lite"/>
    </source>
</evidence>
<dbReference type="InterPro" id="IPR001680">
    <property type="entry name" value="WD40_rpt"/>
</dbReference>
<dbReference type="Gene3D" id="2.130.10.10">
    <property type="entry name" value="YVTN repeat-like/Quinoprotein amine dehydrogenase"/>
    <property type="match status" value="2"/>
</dbReference>
<proteinExistence type="predicted"/>
<dbReference type="OrthoDB" id="10251741at2759"/>
<evidence type="ECO:0000313" key="2">
    <source>
        <dbReference type="EMBL" id="KAJ8364379.1"/>
    </source>
</evidence>
<comment type="caution">
    <text evidence="2">The sequence shown here is derived from an EMBL/GenBank/DDBJ whole genome shotgun (WGS) entry which is preliminary data.</text>
</comment>
<reference evidence="2" key="1">
    <citation type="journal article" date="2023" name="Science">
        <title>Genome structures resolve the early diversification of teleost fishes.</title>
        <authorList>
            <person name="Parey E."/>
            <person name="Louis A."/>
            <person name="Montfort J."/>
            <person name="Bouchez O."/>
            <person name="Roques C."/>
            <person name="Iampietro C."/>
            <person name="Lluch J."/>
            <person name="Castinel A."/>
            <person name="Donnadieu C."/>
            <person name="Desvignes T."/>
            <person name="Floi Bucao C."/>
            <person name="Jouanno E."/>
            <person name="Wen M."/>
            <person name="Mejri S."/>
            <person name="Dirks R."/>
            <person name="Jansen H."/>
            <person name="Henkel C."/>
            <person name="Chen W.J."/>
            <person name="Zahm M."/>
            <person name="Cabau C."/>
            <person name="Klopp C."/>
            <person name="Thompson A.W."/>
            <person name="Robinson-Rechavi M."/>
            <person name="Braasch I."/>
            <person name="Lecointre G."/>
            <person name="Bobe J."/>
            <person name="Postlethwait J.H."/>
            <person name="Berthelot C."/>
            <person name="Roest Crollius H."/>
            <person name="Guiguen Y."/>
        </authorList>
    </citation>
    <scope>NUCLEOTIDE SEQUENCE</scope>
    <source>
        <strain evidence="2">WJC10195</strain>
    </source>
</reference>
<dbReference type="Proteomes" id="UP001152622">
    <property type="component" value="Chromosome 4"/>
</dbReference>
<dbReference type="SUPFAM" id="SSF50978">
    <property type="entry name" value="WD40 repeat-like"/>
    <property type="match status" value="1"/>
</dbReference>
<feature type="region of interest" description="Disordered" evidence="1">
    <location>
        <begin position="70"/>
        <end position="92"/>
    </location>
</feature>
<accession>A0A9Q1FR12</accession>
<dbReference type="InterPro" id="IPR036322">
    <property type="entry name" value="WD40_repeat_dom_sf"/>
</dbReference>